<accession>A0A1V1P0F1</accession>
<keyword evidence="3" id="KW-0233">DNA recombination</keyword>
<dbReference type="InterPro" id="IPR050090">
    <property type="entry name" value="Tyrosine_recombinase_XerCD"/>
</dbReference>
<sequence>MFFYNNVVTNRNVELKLPVRKHKQSLPEVLSQSDIELLFDSVSNMKERIILMTAYSAGLRVSELVNLRFNDIDSKRMTIRVIDSKGNKDRYTILSTKLLKTLSNYYLCSKPENYLFPSKDLNKKISIVTVQRIYTKTKSKAKISKGKGIHTLRYPNLNKIQTFFKYN</sequence>
<dbReference type="SUPFAM" id="SSF56349">
    <property type="entry name" value="DNA breaking-rejoining enzymes"/>
    <property type="match status" value="1"/>
</dbReference>
<organism evidence="5 6">
    <name type="scientific">Candidatus Magnetoglobus multicellularis str. Araruama</name>
    <dbReference type="NCBI Taxonomy" id="890399"/>
    <lineage>
        <taxon>Bacteria</taxon>
        <taxon>Pseudomonadati</taxon>
        <taxon>Thermodesulfobacteriota</taxon>
        <taxon>Desulfobacteria</taxon>
        <taxon>Desulfobacterales</taxon>
        <taxon>Desulfobacteraceae</taxon>
        <taxon>Candidatus Magnetoglobus</taxon>
    </lineage>
</organism>
<reference evidence="6" key="1">
    <citation type="submission" date="2012-11" db="EMBL/GenBank/DDBJ databases">
        <authorList>
            <person name="Lucero-Rivera Y.E."/>
            <person name="Tovar-Ramirez D."/>
        </authorList>
    </citation>
    <scope>NUCLEOTIDE SEQUENCE [LARGE SCALE GENOMIC DNA]</scope>
    <source>
        <strain evidence="6">Araruama</strain>
    </source>
</reference>
<dbReference type="GO" id="GO:0003677">
    <property type="term" value="F:DNA binding"/>
    <property type="evidence" value="ECO:0007669"/>
    <property type="project" value="UniProtKB-KW"/>
</dbReference>
<evidence type="ECO:0000259" key="4">
    <source>
        <dbReference type="PROSITE" id="PS51898"/>
    </source>
</evidence>
<dbReference type="InterPro" id="IPR011010">
    <property type="entry name" value="DNA_brk_join_enz"/>
</dbReference>
<dbReference type="Proteomes" id="UP000189670">
    <property type="component" value="Unassembled WGS sequence"/>
</dbReference>
<evidence type="ECO:0000313" key="5">
    <source>
        <dbReference type="EMBL" id="ETR68301.1"/>
    </source>
</evidence>
<dbReference type="PANTHER" id="PTHR30349:SF41">
    <property type="entry name" value="INTEGRASE_RECOMBINASE PROTEIN MJ0367-RELATED"/>
    <property type="match status" value="1"/>
</dbReference>
<dbReference type="AlphaFoldDB" id="A0A1V1P0F1"/>
<comment type="similarity">
    <text evidence="1">Belongs to the 'phage' integrase family.</text>
</comment>
<feature type="domain" description="Tyr recombinase" evidence="4">
    <location>
        <begin position="25"/>
        <end position="167"/>
    </location>
</feature>
<dbReference type="GO" id="GO:0015074">
    <property type="term" value="P:DNA integration"/>
    <property type="evidence" value="ECO:0007669"/>
    <property type="project" value="InterPro"/>
</dbReference>
<name>A0A1V1P0F1_9BACT</name>
<dbReference type="Pfam" id="PF00589">
    <property type="entry name" value="Phage_integrase"/>
    <property type="match status" value="1"/>
</dbReference>
<dbReference type="Gene3D" id="1.10.443.10">
    <property type="entry name" value="Intergrase catalytic core"/>
    <property type="match status" value="1"/>
</dbReference>
<dbReference type="PROSITE" id="PS51898">
    <property type="entry name" value="TYR_RECOMBINASE"/>
    <property type="match status" value="1"/>
</dbReference>
<gene>
    <name evidence="5" type="ORF">OMM_04644</name>
</gene>
<keyword evidence="2" id="KW-0238">DNA-binding</keyword>
<comment type="caution">
    <text evidence="5">The sequence shown here is derived from an EMBL/GenBank/DDBJ whole genome shotgun (WGS) entry which is preliminary data.</text>
</comment>
<proteinExistence type="inferred from homology"/>
<dbReference type="InterPro" id="IPR002104">
    <property type="entry name" value="Integrase_catalytic"/>
</dbReference>
<dbReference type="InterPro" id="IPR013762">
    <property type="entry name" value="Integrase-like_cat_sf"/>
</dbReference>
<evidence type="ECO:0000313" key="6">
    <source>
        <dbReference type="Proteomes" id="UP000189670"/>
    </source>
</evidence>
<evidence type="ECO:0000256" key="2">
    <source>
        <dbReference type="ARBA" id="ARBA00023125"/>
    </source>
</evidence>
<evidence type="ECO:0000256" key="3">
    <source>
        <dbReference type="ARBA" id="ARBA00023172"/>
    </source>
</evidence>
<dbReference type="GO" id="GO:0006310">
    <property type="term" value="P:DNA recombination"/>
    <property type="evidence" value="ECO:0007669"/>
    <property type="project" value="UniProtKB-KW"/>
</dbReference>
<dbReference type="EMBL" id="ATBP01001004">
    <property type="protein sequence ID" value="ETR68301.1"/>
    <property type="molecule type" value="Genomic_DNA"/>
</dbReference>
<dbReference type="PANTHER" id="PTHR30349">
    <property type="entry name" value="PHAGE INTEGRASE-RELATED"/>
    <property type="match status" value="1"/>
</dbReference>
<protein>
    <submittedName>
        <fullName evidence="5">Integrase family protein</fullName>
    </submittedName>
</protein>
<evidence type="ECO:0000256" key="1">
    <source>
        <dbReference type="ARBA" id="ARBA00008857"/>
    </source>
</evidence>